<dbReference type="Gene3D" id="3.40.190.10">
    <property type="entry name" value="Periplasmic binding protein-like II"/>
    <property type="match status" value="1"/>
</dbReference>
<dbReference type="RefSeq" id="WP_249713633.1">
    <property type="nucleotide sequence ID" value="NZ_JAMFMB010000058.1"/>
</dbReference>
<dbReference type="EMBL" id="JAMFMB010000058">
    <property type="protein sequence ID" value="MCL6286156.1"/>
    <property type="molecule type" value="Genomic_DNA"/>
</dbReference>
<dbReference type="InterPro" id="IPR036388">
    <property type="entry name" value="WH-like_DNA-bd_sf"/>
</dbReference>
<dbReference type="SUPFAM" id="SSF46785">
    <property type="entry name" value="Winged helix' DNA-binding domain"/>
    <property type="match status" value="1"/>
</dbReference>
<name>A0ABT0Q8F1_9RHOB</name>
<protein>
    <submittedName>
        <fullName evidence="3">LysR family transcriptional regulator</fullName>
    </submittedName>
</protein>
<feature type="domain" description="HTH lysR-type" evidence="2">
    <location>
        <begin position="1"/>
        <end position="23"/>
    </location>
</feature>
<keyword evidence="4" id="KW-1185">Reference proteome</keyword>
<proteinExistence type="inferred from homology"/>
<comment type="similarity">
    <text evidence="1">Belongs to the LysR transcriptional regulatory family.</text>
</comment>
<dbReference type="InterPro" id="IPR000847">
    <property type="entry name" value="LysR_HTH_N"/>
</dbReference>
<dbReference type="InterPro" id="IPR058163">
    <property type="entry name" value="LysR-type_TF_proteobact-type"/>
</dbReference>
<gene>
    <name evidence="3" type="ORF">M3P21_21895</name>
</gene>
<dbReference type="PANTHER" id="PTHR30537">
    <property type="entry name" value="HTH-TYPE TRANSCRIPTIONAL REGULATOR"/>
    <property type="match status" value="1"/>
</dbReference>
<evidence type="ECO:0000256" key="1">
    <source>
        <dbReference type="ARBA" id="ARBA00009437"/>
    </source>
</evidence>
<dbReference type="InterPro" id="IPR036390">
    <property type="entry name" value="WH_DNA-bd_sf"/>
</dbReference>
<accession>A0ABT0Q8F1</accession>
<evidence type="ECO:0000313" key="4">
    <source>
        <dbReference type="Proteomes" id="UP001203880"/>
    </source>
</evidence>
<evidence type="ECO:0000259" key="2">
    <source>
        <dbReference type="PROSITE" id="PS50931"/>
    </source>
</evidence>
<evidence type="ECO:0000313" key="3">
    <source>
        <dbReference type="EMBL" id="MCL6286156.1"/>
    </source>
</evidence>
<organism evidence="3 4">
    <name type="scientific">Ruegeria spongiae</name>
    <dbReference type="NCBI Taxonomy" id="2942209"/>
    <lineage>
        <taxon>Bacteria</taxon>
        <taxon>Pseudomonadati</taxon>
        <taxon>Pseudomonadota</taxon>
        <taxon>Alphaproteobacteria</taxon>
        <taxon>Rhodobacterales</taxon>
        <taxon>Roseobacteraceae</taxon>
        <taxon>Ruegeria</taxon>
    </lineage>
</organism>
<comment type="caution">
    <text evidence="3">The sequence shown here is derived from an EMBL/GenBank/DDBJ whole genome shotgun (WGS) entry which is preliminary data.</text>
</comment>
<dbReference type="PANTHER" id="PTHR30537:SF5">
    <property type="entry name" value="HTH-TYPE TRANSCRIPTIONAL ACTIVATOR TTDR-RELATED"/>
    <property type="match status" value="1"/>
</dbReference>
<reference evidence="3" key="1">
    <citation type="submission" date="2022-05" db="EMBL/GenBank/DDBJ databases">
        <authorList>
            <person name="Park J.-S."/>
        </authorList>
    </citation>
    <scope>NUCLEOTIDE SEQUENCE</scope>
    <source>
        <strain evidence="3">2012CJ41-6</strain>
    </source>
</reference>
<dbReference type="PROSITE" id="PS50931">
    <property type="entry name" value="HTH_LYSR"/>
    <property type="match status" value="1"/>
</dbReference>
<dbReference type="Gene3D" id="1.10.10.10">
    <property type="entry name" value="Winged helix-like DNA-binding domain superfamily/Winged helix DNA-binding domain"/>
    <property type="match status" value="1"/>
</dbReference>
<sequence>MRLLEQHYDVPLFVRGHRSVTLTQRGAILLATVEQSLDLLRDVSRYKLTKHQANSVTLAATNSVASLWLMSQMRKFHKSNGRIRISVVSSDSDAECQSEAMDLMILRGDWV</sequence>
<dbReference type="Proteomes" id="UP001203880">
    <property type="component" value="Unassembled WGS sequence"/>
</dbReference>